<sequence>MALWAYCYSVQATLITFDPYFAEATMFEYGRNLTTADNCVSFMPEYLTA</sequence>
<evidence type="ECO:0000313" key="1">
    <source>
        <dbReference type="EMBL" id="JAE08098.1"/>
    </source>
</evidence>
<dbReference type="AlphaFoldDB" id="A0A0A9FIN7"/>
<name>A0A0A9FIN7_ARUDO</name>
<reference evidence="1" key="1">
    <citation type="submission" date="2014-09" db="EMBL/GenBank/DDBJ databases">
        <authorList>
            <person name="Magalhaes I.L.F."/>
            <person name="Oliveira U."/>
            <person name="Santos F.R."/>
            <person name="Vidigal T.H.D.A."/>
            <person name="Brescovit A.D."/>
            <person name="Santos A.J."/>
        </authorList>
    </citation>
    <scope>NUCLEOTIDE SEQUENCE</scope>
    <source>
        <tissue evidence="1">Shoot tissue taken approximately 20 cm above the soil surface</tissue>
    </source>
</reference>
<proteinExistence type="predicted"/>
<organism evidence="1">
    <name type="scientific">Arundo donax</name>
    <name type="common">Giant reed</name>
    <name type="synonym">Donax arundinaceus</name>
    <dbReference type="NCBI Taxonomy" id="35708"/>
    <lineage>
        <taxon>Eukaryota</taxon>
        <taxon>Viridiplantae</taxon>
        <taxon>Streptophyta</taxon>
        <taxon>Embryophyta</taxon>
        <taxon>Tracheophyta</taxon>
        <taxon>Spermatophyta</taxon>
        <taxon>Magnoliopsida</taxon>
        <taxon>Liliopsida</taxon>
        <taxon>Poales</taxon>
        <taxon>Poaceae</taxon>
        <taxon>PACMAD clade</taxon>
        <taxon>Arundinoideae</taxon>
        <taxon>Arundineae</taxon>
        <taxon>Arundo</taxon>
    </lineage>
</organism>
<accession>A0A0A9FIN7</accession>
<dbReference type="EMBL" id="GBRH01189798">
    <property type="protein sequence ID" value="JAE08098.1"/>
    <property type="molecule type" value="Transcribed_RNA"/>
</dbReference>
<protein>
    <submittedName>
        <fullName evidence="1">Uncharacterized protein</fullName>
    </submittedName>
</protein>
<reference evidence="1" key="2">
    <citation type="journal article" date="2015" name="Data Brief">
        <title>Shoot transcriptome of the giant reed, Arundo donax.</title>
        <authorList>
            <person name="Barrero R.A."/>
            <person name="Guerrero F.D."/>
            <person name="Moolhuijzen P."/>
            <person name="Goolsby J.A."/>
            <person name="Tidwell J."/>
            <person name="Bellgard S.E."/>
            <person name="Bellgard M.I."/>
        </authorList>
    </citation>
    <scope>NUCLEOTIDE SEQUENCE</scope>
    <source>
        <tissue evidence="1">Shoot tissue taken approximately 20 cm above the soil surface</tissue>
    </source>
</reference>